<comment type="caution">
    <text evidence="12">The sequence shown here is derived from an EMBL/GenBank/DDBJ whole genome shotgun (WGS) entry which is preliminary data.</text>
</comment>
<evidence type="ECO:0000259" key="11">
    <source>
        <dbReference type="PROSITE" id="PS00623"/>
    </source>
</evidence>
<sequence length="598" mass="65463">MNPLNPCCDLSSSSAFPLSPRTMILSANQVSGKSFDYIIVGGGTCGLVLATRLSEDPSVSVLVIEAGAANLDDPEILDPTQFSTRFGNPKYDWAFETVPQKSCNDLSVPFNRGKGLGGSSGINFFQYHRPAKSDIDAFEELGNEGWNWALLEDYYVKSERFVEPVKKDPAVLSYTLANHGATGPLTVGLPNVVSRFEGPYRTAIESLGIEFAEKPTNGFWFTPISVDPVERVRSYAANKYYQPNATRENLSVVVSAHVTKIVTALDANGQATAVEVAFLSEDTSYTVKVGKEVVLSAGYILELSGIGNKSILEAAGIETKIHLPGVGENVQEHFYSSVLQGIRPEVMLNLYEALGKDVFGMAATCIAFVPLASVSPMHASLQESLAKAIEKDISTGKISESLRKQYTIQLKHLQDREPSCEFLMWPLFRTDPSAPVPGVQFLSVSAMANHPFSRGSIHITSNDPLLAPRIDPNYFEYEYDLLSIVEQLKFCRKILDQEPLKQFLTGNEFRPGPNVQSDEEIADYVKANMRTTWHTIGSCSMLPRADGGVVDRNLKVYNTTNIRVVDMSILPLHIGAHIQATAYAVGELAADIITGQVF</sequence>
<keyword evidence="5 9" id="KW-0274">FAD</keyword>
<evidence type="ECO:0000256" key="10">
    <source>
        <dbReference type="RuleBase" id="RU003968"/>
    </source>
</evidence>
<keyword evidence="3 10" id="KW-0285">Flavoprotein</keyword>
<evidence type="ECO:0000256" key="7">
    <source>
        <dbReference type="ARBA" id="ARBA00023180"/>
    </source>
</evidence>
<dbReference type="GO" id="GO:0050660">
    <property type="term" value="F:flavin adenine dinucleotide binding"/>
    <property type="evidence" value="ECO:0007669"/>
    <property type="project" value="InterPro"/>
</dbReference>
<feature type="active site" description="Proton donor" evidence="8">
    <location>
        <position position="534"/>
    </location>
</feature>
<evidence type="ECO:0000256" key="5">
    <source>
        <dbReference type="ARBA" id="ARBA00022827"/>
    </source>
</evidence>
<gene>
    <name evidence="12" type="ORF">R3P38DRAFT_2925010</name>
</gene>
<dbReference type="EMBL" id="JAWWNJ010000024">
    <property type="protein sequence ID" value="KAK7031661.1"/>
    <property type="molecule type" value="Genomic_DNA"/>
</dbReference>
<proteinExistence type="inferred from homology"/>
<dbReference type="PANTHER" id="PTHR11552">
    <property type="entry name" value="GLUCOSE-METHANOL-CHOLINE GMC OXIDOREDUCTASE"/>
    <property type="match status" value="1"/>
</dbReference>
<dbReference type="GO" id="GO:0016614">
    <property type="term" value="F:oxidoreductase activity, acting on CH-OH group of donors"/>
    <property type="evidence" value="ECO:0007669"/>
    <property type="project" value="InterPro"/>
</dbReference>
<evidence type="ECO:0000256" key="2">
    <source>
        <dbReference type="ARBA" id="ARBA00010790"/>
    </source>
</evidence>
<evidence type="ECO:0000313" key="12">
    <source>
        <dbReference type="EMBL" id="KAK7031661.1"/>
    </source>
</evidence>
<reference evidence="12 13" key="1">
    <citation type="journal article" date="2024" name="J Genomics">
        <title>Draft genome sequencing and assembly of Favolaschia claudopus CIRM-BRFM 2984 isolated from oak limbs.</title>
        <authorList>
            <person name="Navarro D."/>
            <person name="Drula E."/>
            <person name="Chaduli D."/>
            <person name="Cazenave R."/>
            <person name="Ahrendt S."/>
            <person name="Wang J."/>
            <person name="Lipzen A."/>
            <person name="Daum C."/>
            <person name="Barry K."/>
            <person name="Grigoriev I.V."/>
            <person name="Favel A."/>
            <person name="Rosso M.N."/>
            <person name="Martin F."/>
        </authorList>
    </citation>
    <scope>NUCLEOTIDE SEQUENCE [LARGE SCALE GENOMIC DNA]</scope>
    <source>
        <strain evidence="12 13">CIRM-BRFM 2984</strain>
    </source>
</reference>
<dbReference type="PIRSF" id="PIRSF000137">
    <property type="entry name" value="Alcohol_oxidase"/>
    <property type="match status" value="1"/>
</dbReference>
<dbReference type="Pfam" id="PF05199">
    <property type="entry name" value="GMC_oxred_C"/>
    <property type="match status" value="1"/>
</dbReference>
<organism evidence="12 13">
    <name type="scientific">Favolaschia claudopus</name>
    <dbReference type="NCBI Taxonomy" id="2862362"/>
    <lineage>
        <taxon>Eukaryota</taxon>
        <taxon>Fungi</taxon>
        <taxon>Dikarya</taxon>
        <taxon>Basidiomycota</taxon>
        <taxon>Agaricomycotina</taxon>
        <taxon>Agaricomycetes</taxon>
        <taxon>Agaricomycetidae</taxon>
        <taxon>Agaricales</taxon>
        <taxon>Marasmiineae</taxon>
        <taxon>Mycenaceae</taxon>
        <taxon>Favolaschia</taxon>
    </lineage>
</organism>
<dbReference type="InterPro" id="IPR036188">
    <property type="entry name" value="FAD/NAD-bd_sf"/>
</dbReference>
<comment type="similarity">
    <text evidence="2 10">Belongs to the GMC oxidoreductase family.</text>
</comment>
<evidence type="ECO:0000256" key="6">
    <source>
        <dbReference type="ARBA" id="ARBA00023002"/>
    </source>
</evidence>
<keyword evidence="7" id="KW-0325">Glycoprotein</keyword>
<dbReference type="PANTHER" id="PTHR11552:SF201">
    <property type="entry name" value="GLUCOSE-METHANOL-CHOLINE OXIDOREDUCTASE N-TERMINAL DOMAIN-CONTAINING PROTEIN"/>
    <property type="match status" value="1"/>
</dbReference>
<comment type="cofactor">
    <cofactor evidence="1 9">
        <name>FAD</name>
        <dbReference type="ChEBI" id="CHEBI:57692"/>
    </cofactor>
</comment>
<dbReference type="SUPFAM" id="SSF51905">
    <property type="entry name" value="FAD/NAD(P)-binding domain"/>
    <property type="match status" value="1"/>
</dbReference>
<dbReference type="Proteomes" id="UP001362999">
    <property type="component" value="Unassembled WGS sequence"/>
</dbReference>
<evidence type="ECO:0000313" key="13">
    <source>
        <dbReference type="Proteomes" id="UP001362999"/>
    </source>
</evidence>
<accession>A0AAW0BZR9</accession>
<dbReference type="PROSITE" id="PS00623">
    <property type="entry name" value="GMC_OXRED_1"/>
    <property type="match status" value="1"/>
</dbReference>
<evidence type="ECO:0000256" key="1">
    <source>
        <dbReference type="ARBA" id="ARBA00001974"/>
    </source>
</evidence>
<protein>
    <submittedName>
        <fullName evidence="12">Alcohol oxidase</fullName>
    </submittedName>
</protein>
<dbReference type="SUPFAM" id="SSF54373">
    <property type="entry name" value="FAD-linked reductases, C-terminal domain"/>
    <property type="match status" value="1"/>
</dbReference>
<feature type="active site" description="Proton acceptor" evidence="8">
    <location>
        <position position="577"/>
    </location>
</feature>
<name>A0AAW0BZR9_9AGAR</name>
<dbReference type="AlphaFoldDB" id="A0AAW0BZR9"/>
<keyword evidence="13" id="KW-1185">Reference proteome</keyword>
<feature type="domain" description="Glucose-methanol-choline oxidoreductase N-terminal" evidence="11">
    <location>
        <begin position="113"/>
        <end position="136"/>
    </location>
</feature>
<feature type="binding site" evidence="9">
    <location>
        <begin position="533"/>
        <end position="534"/>
    </location>
    <ligand>
        <name>FAD</name>
        <dbReference type="ChEBI" id="CHEBI:57692"/>
    </ligand>
</feature>
<dbReference type="InterPro" id="IPR012132">
    <property type="entry name" value="GMC_OxRdtase"/>
</dbReference>
<dbReference type="Gene3D" id="3.50.50.60">
    <property type="entry name" value="FAD/NAD(P)-binding domain"/>
    <property type="match status" value="1"/>
</dbReference>
<evidence type="ECO:0000256" key="8">
    <source>
        <dbReference type="PIRSR" id="PIRSR000137-1"/>
    </source>
</evidence>
<dbReference type="InterPro" id="IPR007867">
    <property type="entry name" value="GMC_OxRtase_C"/>
</dbReference>
<evidence type="ECO:0000256" key="4">
    <source>
        <dbReference type="ARBA" id="ARBA00022729"/>
    </source>
</evidence>
<feature type="binding site" evidence="9">
    <location>
        <position position="258"/>
    </location>
    <ligand>
        <name>FAD</name>
        <dbReference type="ChEBI" id="CHEBI:57692"/>
    </ligand>
</feature>
<dbReference type="InterPro" id="IPR000172">
    <property type="entry name" value="GMC_OxRdtase_N"/>
</dbReference>
<keyword evidence="6" id="KW-0560">Oxidoreductase</keyword>
<dbReference type="Gene3D" id="3.30.560.10">
    <property type="entry name" value="Glucose Oxidase, domain 3"/>
    <property type="match status" value="1"/>
</dbReference>
<dbReference type="Pfam" id="PF00732">
    <property type="entry name" value="GMC_oxred_N"/>
    <property type="match status" value="1"/>
</dbReference>
<evidence type="ECO:0000256" key="9">
    <source>
        <dbReference type="PIRSR" id="PIRSR000137-2"/>
    </source>
</evidence>
<keyword evidence="4" id="KW-0732">Signal</keyword>
<evidence type="ECO:0000256" key="3">
    <source>
        <dbReference type="ARBA" id="ARBA00022630"/>
    </source>
</evidence>